<dbReference type="RefSeq" id="XP_040761541.1">
    <property type="nucleotide sequence ID" value="XM_040912953.1"/>
</dbReference>
<evidence type="ECO:0000256" key="1">
    <source>
        <dbReference type="SAM" id="MobiDB-lite"/>
    </source>
</evidence>
<accession>A0A165CZB4</accession>
<proteinExistence type="predicted"/>
<dbReference type="InParanoid" id="A0A165CZB4"/>
<dbReference type="OrthoDB" id="2749329at2759"/>
<gene>
    <name evidence="2" type="ORF">LAESUDRAFT_761648</name>
</gene>
<evidence type="ECO:0000313" key="2">
    <source>
        <dbReference type="EMBL" id="KZT03801.1"/>
    </source>
</evidence>
<keyword evidence="3" id="KW-1185">Reference proteome</keyword>
<dbReference type="GeneID" id="63829981"/>
<reference evidence="2 3" key="1">
    <citation type="journal article" date="2016" name="Mol. Biol. Evol.">
        <title>Comparative Genomics of Early-Diverging Mushroom-Forming Fungi Provides Insights into the Origins of Lignocellulose Decay Capabilities.</title>
        <authorList>
            <person name="Nagy L.G."/>
            <person name="Riley R."/>
            <person name="Tritt A."/>
            <person name="Adam C."/>
            <person name="Daum C."/>
            <person name="Floudas D."/>
            <person name="Sun H."/>
            <person name="Yadav J.S."/>
            <person name="Pangilinan J."/>
            <person name="Larsson K.H."/>
            <person name="Matsuura K."/>
            <person name="Barry K."/>
            <person name="Labutti K."/>
            <person name="Kuo R."/>
            <person name="Ohm R.A."/>
            <person name="Bhattacharya S.S."/>
            <person name="Shirouzu T."/>
            <person name="Yoshinaga Y."/>
            <person name="Martin F.M."/>
            <person name="Grigoriev I.V."/>
            <person name="Hibbett D.S."/>
        </authorList>
    </citation>
    <scope>NUCLEOTIDE SEQUENCE [LARGE SCALE GENOMIC DNA]</scope>
    <source>
        <strain evidence="2 3">93-53</strain>
    </source>
</reference>
<dbReference type="AlphaFoldDB" id="A0A165CZB4"/>
<dbReference type="STRING" id="1314785.A0A165CZB4"/>
<organism evidence="2 3">
    <name type="scientific">Laetiporus sulphureus 93-53</name>
    <dbReference type="NCBI Taxonomy" id="1314785"/>
    <lineage>
        <taxon>Eukaryota</taxon>
        <taxon>Fungi</taxon>
        <taxon>Dikarya</taxon>
        <taxon>Basidiomycota</taxon>
        <taxon>Agaricomycotina</taxon>
        <taxon>Agaricomycetes</taxon>
        <taxon>Polyporales</taxon>
        <taxon>Laetiporus</taxon>
    </lineage>
</organism>
<evidence type="ECO:0000313" key="3">
    <source>
        <dbReference type="Proteomes" id="UP000076871"/>
    </source>
</evidence>
<sequence>MVKGDMVPVVKAMVDTVVTLVEAQTLVMRQCTRSPSYFPECEISPVHQPASWADCLPDNTYLREGIRGIKKLVAAKLGTALPENTVLKSIKDLPKPEKYGGDDNREVFDAWIKSLMHCMRLARLGGPNLDEECLQILGQFLKGAASEWFNENVDDVEQDDEPWTFVKALCALFKHFLHFASTISIADQFDAVEYTKQGGVVRLRDTLTKYARRMPVYPDNYTFARRFMDALPDKIRVSLLCDRDVSLEGTDFPVLLQLACQQEHNNKTLALLKSWQPATSKPPNPVSSSGAARPSVLPNVRTVNPSVKSGHYIWVILHEGQGKLDAPALEMTAPELEASAADDGQANVEWEDDLDTLVDGSQYDPDDQLYVFSDYDEDEDSHVFFSSMRLQLEALLSPSIMTSMVNGDPEMDSQLQQAIDHIKCISAVNSALEKKATHHEQNVQTLRCELQWARRQLTLVTDGENSYV</sequence>
<feature type="region of interest" description="Disordered" evidence="1">
    <location>
        <begin position="276"/>
        <end position="297"/>
    </location>
</feature>
<protein>
    <submittedName>
        <fullName evidence="2">Uncharacterized protein</fullName>
    </submittedName>
</protein>
<dbReference type="EMBL" id="KV427641">
    <property type="protein sequence ID" value="KZT03801.1"/>
    <property type="molecule type" value="Genomic_DNA"/>
</dbReference>
<dbReference type="Proteomes" id="UP000076871">
    <property type="component" value="Unassembled WGS sequence"/>
</dbReference>
<name>A0A165CZB4_9APHY</name>